<comment type="subcellular location">
    <subcellularLocation>
        <location evidence="1">Nucleus</location>
    </subcellularLocation>
</comment>
<protein>
    <recommendedName>
        <fullName evidence="6">HSA domain-containing protein</fullName>
    </recommendedName>
</protein>
<keyword evidence="8" id="KW-1185">Reference proteome</keyword>
<gene>
    <name evidence="7" type="ORF">NC653_002271</name>
</gene>
<evidence type="ECO:0000256" key="1">
    <source>
        <dbReference type="ARBA" id="ARBA00004123"/>
    </source>
</evidence>
<dbReference type="Proteomes" id="UP001164929">
    <property type="component" value="Chromosome 1"/>
</dbReference>
<dbReference type="InterPro" id="IPR014012">
    <property type="entry name" value="HSA_dom"/>
</dbReference>
<feature type="domain" description="HSA" evidence="6">
    <location>
        <begin position="22"/>
        <end position="94"/>
    </location>
</feature>
<keyword evidence="3" id="KW-0378">Hydrolase</keyword>
<feature type="region of interest" description="Disordered" evidence="5">
    <location>
        <begin position="246"/>
        <end position="272"/>
    </location>
</feature>
<dbReference type="PANTHER" id="PTHR45685:SF1">
    <property type="entry name" value="HELICASE SRCAP"/>
    <property type="match status" value="1"/>
</dbReference>
<dbReference type="EMBL" id="JAQIZT010000001">
    <property type="protein sequence ID" value="KAJ7012140.1"/>
    <property type="molecule type" value="Genomic_DNA"/>
</dbReference>
<feature type="region of interest" description="Disordered" evidence="5">
    <location>
        <begin position="154"/>
        <end position="209"/>
    </location>
</feature>
<dbReference type="GO" id="GO:0016887">
    <property type="term" value="F:ATP hydrolysis activity"/>
    <property type="evidence" value="ECO:0007669"/>
    <property type="project" value="TreeGrafter"/>
</dbReference>
<evidence type="ECO:0000256" key="4">
    <source>
        <dbReference type="ARBA" id="ARBA00022840"/>
    </source>
</evidence>
<feature type="compositionally biased region" description="Basic and acidic residues" evidence="5">
    <location>
        <begin position="161"/>
        <end position="172"/>
    </location>
</feature>
<proteinExistence type="predicted"/>
<evidence type="ECO:0000313" key="8">
    <source>
        <dbReference type="Proteomes" id="UP001164929"/>
    </source>
</evidence>
<dbReference type="GO" id="GO:0042393">
    <property type="term" value="F:histone binding"/>
    <property type="evidence" value="ECO:0007669"/>
    <property type="project" value="TreeGrafter"/>
</dbReference>
<reference evidence="7 8" key="1">
    <citation type="journal article" date="2023" name="Mol. Ecol. Resour.">
        <title>Chromosome-level genome assembly of a triploid poplar Populus alba 'Berolinensis'.</title>
        <authorList>
            <person name="Chen S."/>
            <person name="Yu Y."/>
            <person name="Wang X."/>
            <person name="Wang S."/>
            <person name="Zhang T."/>
            <person name="Zhou Y."/>
            <person name="He R."/>
            <person name="Meng N."/>
            <person name="Wang Y."/>
            <person name="Liu W."/>
            <person name="Liu Z."/>
            <person name="Liu J."/>
            <person name="Guo Q."/>
            <person name="Huang H."/>
            <person name="Sederoff R.R."/>
            <person name="Wang G."/>
            <person name="Qu G."/>
            <person name="Chen S."/>
        </authorList>
    </citation>
    <scope>NUCLEOTIDE SEQUENCE [LARGE SCALE GENOMIC DNA]</scope>
    <source>
        <strain evidence="7">SC-2020</strain>
    </source>
</reference>
<dbReference type="GO" id="GO:0003677">
    <property type="term" value="F:DNA binding"/>
    <property type="evidence" value="ECO:0007669"/>
    <property type="project" value="UniProtKB-KW"/>
</dbReference>
<evidence type="ECO:0000259" key="6">
    <source>
        <dbReference type="PROSITE" id="PS51204"/>
    </source>
</evidence>
<feature type="region of interest" description="Disordered" evidence="5">
    <location>
        <begin position="1"/>
        <end position="33"/>
    </location>
</feature>
<comment type="caution">
    <text evidence="7">The sequence shown here is derived from an EMBL/GenBank/DDBJ whole genome shotgun (WGS) entry which is preliminary data.</text>
</comment>
<dbReference type="PROSITE" id="PS51204">
    <property type="entry name" value="HSA"/>
    <property type="match status" value="1"/>
</dbReference>
<keyword evidence="3" id="KW-0347">Helicase</keyword>
<evidence type="ECO:0000313" key="7">
    <source>
        <dbReference type="EMBL" id="KAJ7012140.1"/>
    </source>
</evidence>
<feature type="compositionally biased region" description="Basic and acidic residues" evidence="5">
    <location>
        <begin position="8"/>
        <end position="33"/>
    </location>
</feature>
<dbReference type="InterPro" id="IPR050520">
    <property type="entry name" value="INO80/SWR1_helicase"/>
</dbReference>
<feature type="compositionally biased region" description="Acidic residues" evidence="5">
    <location>
        <begin position="179"/>
        <end position="209"/>
    </location>
</feature>
<dbReference type="PANTHER" id="PTHR45685">
    <property type="entry name" value="HELICASE SRCAP-RELATED"/>
    <property type="match status" value="1"/>
</dbReference>
<dbReference type="GO" id="GO:0000812">
    <property type="term" value="C:Swr1 complex"/>
    <property type="evidence" value="ECO:0007669"/>
    <property type="project" value="TreeGrafter"/>
</dbReference>
<organism evidence="7 8">
    <name type="scientific">Populus alba x Populus x berolinensis</name>
    <dbReference type="NCBI Taxonomy" id="444605"/>
    <lineage>
        <taxon>Eukaryota</taxon>
        <taxon>Viridiplantae</taxon>
        <taxon>Streptophyta</taxon>
        <taxon>Embryophyta</taxon>
        <taxon>Tracheophyta</taxon>
        <taxon>Spermatophyta</taxon>
        <taxon>Magnoliopsida</taxon>
        <taxon>eudicotyledons</taxon>
        <taxon>Gunneridae</taxon>
        <taxon>Pentapetalae</taxon>
        <taxon>rosids</taxon>
        <taxon>fabids</taxon>
        <taxon>Malpighiales</taxon>
        <taxon>Salicaceae</taxon>
        <taxon>Saliceae</taxon>
        <taxon>Populus</taxon>
    </lineage>
</organism>
<sequence length="440" mass="50827">MASKGPRSKLDHETRARRQKALEAPREPHRPKTHWDHVLEEMVWLSKDFESERKWKLAQAKKVALRASKGMLDQATRGEKKLKEEEQRLRKVALNISKDVKKFWVKIEKLVLYKHQMVLDEKKKKALDKQLEFLLGQTERYSTMLAENLVDKPSEQYAAQDKPRIAYKKGDDANIPEQVNDEPQLDTTDNDDEYDVQSEDGVEDDEHTIEEDEALITAEERQEELEALHNETDIPLKELLNRYTVEKGSRESSENGATPSANGEDHCERKGNNMSAASDMEISCSPVNDSRRCTMTYWKSGPTKPDIRISSISSPYGIMGFCFDQVGLTFTRNISREEKINKKWFRFEVKHFSAVTKFICSDLQKGRLVHELIYENINIFLLLLCEASTKSCFLNCTCLSMQSMEDGDFNLVAEEEKVRVSYDLVFHVVMILFLPSFLVL</sequence>
<evidence type="ECO:0000256" key="5">
    <source>
        <dbReference type="SAM" id="MobiDB-lite"/>
    </source>
</evidence>
<evidence type="ECO:0000256" key="2">
    <source>
        <dbReference type="ARBA" id="ARBA00022741"/>
    </source>
</evidence>
<keyword evidence="2" id="KW-0547">Nucleotide-binding</keyword>
<dbReference type="Pfam" id="PF07529">
    <property type="entry name" value="HSA"/>
    <property type="match status" value="1"/>
</dbReference>
<dbReference type="AlphaFoldDB" id="A0AAD6WGP1"/>
<accession>A0AAD6WGP1</accession>
<keyword evidence="4" id="KW-0067">ATP-binding</keyword>
<dbReference type="GO" id="GO:0004386">
    <property type="term" value="F:helicase activity"/>
    <property type="evidence" value="ECO:0007669"/>
    <property type="project" value="UniProtKB-KW"/>
</dbReference>
<name>A0AAD6WGP1_9ROSI</name>
<dbReference type="GO" id="GO:0006338">
    <property type="term" value="P:chromatin remodeling"/>
    <property type="evidence" value="ECO:0007669"/>
    <property type="project" value="TreeGrafter"/>
</dbReference>
<dbReference type="SMART" id="SM00573">
    <property type="entry name" value="HSA"/>
    <property type="match status" value="1"/>
</dbReference>
<dbReference type="GO" id="GO:0005524">
    <property type="term" value="F:ATP binding"/>
    <property type="evidence" value="ECO:0007669"/>
    <property type="project" value="UniProtKB-KW"/>
</dbReference>
<evidence type="ECO:0000256" key="3">
    <source>
        <dbReference type="ARBA" id="ARBA00022806"/>
    </source>
</evidence>